<accession>A0A6J6UVN4</accession>
<dbReference type="AlphaFoldDB" id="A0A6J6UVN4"/>
<feature type="compositionally biased region" description="Gly residues" evidence="1">
    <location>
        <begin position="19"/>
        <end position="49"/>
    </location>
</feature>
<evidence type="ECO:0000256" key="1">
    <source>
        <dbReference type="SAM" id="MobiDB-lite"/>
    </source>
</evidence>
<evidence type="ECO:0000313" key="2">
    <source>
        <dbReference type="EMBL" id="CAB4763364.1"/>
    </source>
</evidence>
<feature type="region of interest" description="Disordered" evidence="1">
    <location>
        <begin position="374"/>
        <end position="423"/>
    </location>
</feature>
<name>A0A6J6UVN4_9ZZZZ</name>
<organism evidence="2">
    <name type="scientific">freshwater metagenome</name>
    <dbReference type="NCBI Taxonomy" id="449393"/>
    <lineage>
        <taxon>unclassified sequences</taxon>
        <taxon>metagenomes</taxon>
        <taxon>ecological metagenomes</taxon>
    </lineage>
</organism>
<dbReference type="EMBL" id="CAEZYQ010000027">
    <property type="protein sequence ID" value="CAB4763364.1"/>
    <property type="molecule type" value="Genomic_DNA"/>
</dbReference>
<gene>
    <name evidence="2" type="ORF">UFOPK2761_02818</name>
</gene>
<proteinExistence type="predicted"/>
<reference evidence="2" key="1">
    <citation type="submission" date="2020-05" db="EMBL/GenBank/DDBJ databases">
        <authorList>
            <person name="Chiriac C."/>
            <person name="Salcher M."/>
            <person name="Ghai R."/>
            <person name="Kavagutti S V."/>
        </authorList>
    </citation>
    <scope>NUCLEOTIDE SEQUENCE</scope>
</reference>
<protein>
    <submittedName>
        <fullName evidence="2">Unannotated protein</fullName>
    </submittedName>
</protein>
<sequence>MVGARQQDAGADQLQQQPGRGGAAHLGETGGHEVGGAGEVGGPEPGGLGDQPLPGVLGDVDQPGRGGVGHGGHDHQVAQAAQQVLGEAARVLPGLDDLVDHAEDRGSVAGGEGVDDLVEQAVGGVAQQTRGQRVRDTLGAGATEQLVEHREGVTGRASTGADHERDRSRLDRDPLALAQLGEVAGEQARRDQSERVVVGAGTDRPDHLVGLGRGEDEPQVRRRLLHQLQQGVEALRGDHVGLVDDVDLVAAAHRREERLLPQVARVVDATVRGRVDLDHVDRPGPAAREVAAGVALPARVGHRGLLAVEGPRQDAGARGLAAATGAGEEVGVVDPVVGQGRAQGSRHVVLPDDLVEGLGPVAAVQGERRLHVQTLTTGADNAPRRRERPGDGPWTASTWTDRSVRPQGHEGPPRTRQSSLTLAASRPWGSWARCRHAGGCPGV</sequence>
<feature type="compositionally biased region" description="Basic and acidic residues" evidence="1">
    <location>
        <begin position="203"/>
        <end position="213"/>
    </location>
</feature>
<feature type="region of interest" description="Disordered" evidence="1">
    <location>
        <begin position="1"/>
        <end position="75"/>
    </location>
</feature>
<feature type="compositionally biased region" description="Basic and acidic residues" evidence="1">
    <location>
        <begin position="161"/>
        <end position="174"/>
    </location>
</feature>
<feature type="region of interest" description="Disordered" evidence="1">
    <location>
        <begin position="150"/>
        <end position="213"/>
    </location>
</feature>
<feature type="compositionally biased region" description="Basic and acidic residues" evidence="1">
    <location>
        <begin position="402"/>
        <end position="413"/>
    </location>
</feature>
<feature type="compositionally biased region" description="Low complexity" evidence="1">
    <location>
        <begin position="1"/>
        <end position="17"/>
    </location>
</feature>